<sequence length="579" mass="64524">MAILIERDVTCEMRDGTVLRANVFRDPQAGPAPVLLFRTPYDKNAGAITYMALDPMRAVEAGYVVVQQDTRGRGTSEGVHTPWLDEFEDGYDSVEWAASQPWANGKVGAYGISYHGLTAWAAAVMAPPSLRAIAPSQAPCDLFDAFWRQGAFELGTFTQWALRVMGPTELLRARRSSPAEERGAEFLRLIDELDKYEELVRSLPLCAMAPCASHEPYFSFIADTLEHRTPDDFLSDRSVSGRHAEVQVPVMITAGWHDVLLRSDLAHYSAMATRVAGTETKLPVQLTIGPWVHGQGMHLSAGGEVDYGYRASGLSMDLTEDLTTYHLRWFDRWLKDKEHPATAPVRIFVMGINHWRDEQEWPLERAKLTPWFFHGDGSLSPESPTVGSEPRSFEFDPADPLPTLGGATLMPTIYPKGAIAQNQLHGRSDLLLYTSAPLDEPLEVTGPISVRLWASTSARDADWVIKLCDVHPEGRSFSVCDGIVRASRRSRDWREPRPLTPHDIVEYEIDLAATSMVFLPGHRMQVLVTSSDFPRYDRNPGTGELGLDAAQLKSAVQIIYGDAEHRSHILLPVIPQRER</sequence>
<keyword evidence="1 3" id="KW-0378">Hydrolase</keyword>
<protein>
    <submittedName>
        <fullName evidence="3">CocE/NonD family hydrolase</fullName>
    </submittedName>
</protein>
<dbReference type="NCBIfam" id="TIGR00976">
    <property type="entry name" value="CocE_NonD"/>
    <property type="match status" value="1"/>
</dbReference>
<dbReference type="InterPro" id="IPR000383">
    <property type="entry name" value="Xaa-Pro-like_dom"/>
</dbReference>
<evidence type="ECO:0000256" key="1">
    <source>
        <dbReference type="ARBA" id="ARBA00022801"/>
    </source>
</evidence>
<feature type="domain" description="Xaa-Pro dipeptidyl-peptidase C-terminal" evidence="2">
    <location>
        <begin position="327"/>
        <end position="570"/>
    </location>
</feature>
<dbReference type="PANTHER" id="PTHR43056:SF10">
    <property type="entry name" value="COCE_NOND FAMILY, PUTATIVE (AFU_ORTHOLOGUE AFUA_7G00600)-RELATED"/>
    <property type="match status" value="1"/>
</dbReference>
<dbReference type="AlphaFoldDB" id="A0A6I4SYY6"/>
<dbReference type="SMART" id="SM00939">
    <property type="entry name" value="PepX_C"/>
    <property type="match status" value="1"/>
</dbReference>
<dbReference type="Proteomes" id="UP000433652">
    <property type="component" value="Unassembled WGS sequence"/>
</dbReference>
<dbReference type="RefSeq" id="WP_159796898.1">
    <property type="nucleotide sequence ID" value="NZ_WTYM01000054.1"/>
</dbReference>
<dbReference type="SUPFAM" id="SSF49785">
    <property type="entry name" value="Galactose-binding domain-like"/>
    <property type="match status" value="1"/>
</dbReference>
<dbReference type="Gene3D" id="2.60.120.260">
    <property type="entry name" value="Galactose-binding domain-like"/>
    <property type="match status" value="1"/>
</dbReference>
<keyword evidence="4" id="KW-1185">Reference proteome</keyword>
<reference evidence="3 4" key="1">
    <citation type="submission" date="2019-12" db="EMBL/GenBank/DDBJ databases">
        <title>Genomic-based taxomic classification of the family Erythrobacteraceae.</title>
        <authorList>
            <person name="Xu L."/>
        </authorList>
    </citation>
    <scope>NUCLEOTIDE SEQUENCE [LARGE SCALE GENOMIC DNA]</scope>
    <source>
        <strain evidence="3 4">MCCC 1K01500</strain>
    </source>
</reference>
<accession>A0A6I4SYY6</accession>
<organism evidence="3 4">
    <name type="scientific">Croceibacterium salegens</name>
    <dbReference type="NCBI Taxonomy" id="1737568"/>
    <lineage>
        <taxon>Bacteria</taxon>
        <taxon>Pseudomonadati</taxon>
        <taxon>Pseudomonadota</taxon>
        <taxon>Alphaproteobacteria</taxon>
        <taxon>Sphingomonadales</taxon>
        <taxon>Erythrobacteraceae</taxon>
        <taxon>Croceibacterium</taxon>
    </lineage>
</organism>
<dbReference type="GO" id="GO:0008239">
    <property type="term" value="F:dipeptidyl-peptidase activity"/>
    <property type="evidence" value="ECO:0007669"/>
    <property type="project" value="InterPro"/>
</dbReference>
<comment type="caution">
    <text evidence="3">The sequence shown here is derived from an EMBL/GenBank/DDBJ whole genome shotgun (WGS) entry which is preliminary data.</text>
</comment>
<evidence type="ECO:0000313" key="4">
    <source>
        <dbReference type="Proteomes" id="UP000433652"/>
    </source>
</evidence>
<dbReference type="InterPro" id="IPR029058">
    <property type="entry name" value="AB_hydrolase_fold"/>
</dbReference>
<dbReference type="InterPro" id="IPR050585">
    <property type="entry name" value="Xaa-Pro_dipeptidyl-ppase/CocE"/>
</dbReference>
<dbReference type="EMBL" id="WTYM01000054">
    <property type="protein sequence ID" value="MXO60648.1"/>
    <property type="molecule type" value="Genomic_DNA"/>
</dbReference>
<gene>
    <name evidence="3" type="ORF">GRI89_13975</name>
</gene>
<dbReference type="InterPro" id="IPR013736">
    <property type="entry name" value="Xaa-Pro_dipept_C"/>
</dbReference>
<dbReference type="Pfam" id="PF02129">
    <property type="entry name" value="Peptidase_S15"/>
    <property type="match status" value="1"/>
</dbReference>
<dbReference type="InterPro" id="IPR008979">
    <property type="entry name" value="Galactose-bd-like_sf"/>
</dbReference>
<dbReference type="Gene3D" id="3.40.50.1820">
    <property type="entry name" value="alpha/beta hydrolase"/>
    <property type="match status" value="1"/>
</dbReference>
<dbReference type="PANTHER" id="PTHR43056">
    <property type="entry name" value="PEPTIDASE S9 PROLYL OLIGOPEPTIDASE"/>
    <property type="match status" value="1"/>
</dbReference>
<dbReference type="InterPro" id="IPR005674">
    <property type="entry name" value="CocE/Ser_esterase"/>
</dbReference>
<evidence type="ECO:0000259" key="2">
    <source>
        <dbReference type="SMART" id="SM00939"/>
    </source>
</evidence>
<evidence type="ECO:0000313" key="3">
    <source>
        <dbReference type="EMBL" id="MXO60648.1"/>
    </source>
</evidence>
<proteinExistence type="predicted"/>
<name>A0A6I4SYY6_9SPHN</name>
<dbReference type="SUPFAM" id="SSF53474">
    <property type="entry name" value="alpha/beta-Hydrolases"/>
    <property type="match status" value="1"/>
</dbReference>
<dbReference type="Pfam" id="PF08530">
    <property type="entry name" value="PepX_C"/>
    <property type="match status" value="1"/>
</dbReference>
<dbReference type="OrthoDB" id="9806163at2"/>
<dbReference type="Gene3D" id="1.10.3020.10">
    <property type="entry name" value="alpha-amino acid ester hydrolase ( Helical cap domain)"/>
    <property type="match status" value="1"/>
</dbReference>